<name>A0A496PLD0_9MICC</name>
<dbReference type="EMBL" id="QQXL01000001">
    <property type="protein sequence ID" value="RKW71351.1"/>
    <property type="molecule type" value="Genomic_DNA"/>
</dbReference>
<evidence type="ECO:0000313" key="10">
    <source>
        <dbReference type="Proteomes" id="UP000273119"/>
    </source>
</evidence>
<reference evidence="9 10" key="1">
    <citation type="submission" date="2018-07" db="EMBL/GenBank/DDBJ databases">
        <title>Arthrobacter sp. nov., isolated from raw cow's milk with high bacterial count.</title>
        <authorList>
            <person name="Hahne J."/>
            <person name="Isele D."/>
            <person name="Lipski A."/>
        </authorList>
    </citation>
    <scope>NUCLEOTIDE SEQUENCE [LARGE SCALE GENOMIC DNA]</scope>
    <source>
        <strain evidence="9 10">JZ R-183</strain>
    </source>
</reference>
<dbReference type="RefSeq" id="WP_121483614.1">
    <property type="nucleotide sequence ID" value="NZ_QQXL01000001.1"/>
</dbReference>
<feature type="transmembrane region" description="Helical" evidence="7">
    <location>
        <begin position="37"/>
        <end position="56"/>
    </location>
</feature>
<gene>
    <name evidence="9" type="ORF">DWQ67_00355</name>
</gene>
<feature type="region of interest" description="Disordered" evidence="6">
    <location>
        <begin position="90"/>
        <end position="199"/>
    </location>
</feature>
<evidence type="ECO:0000313" key="9">
    <source>
        <dbReference type="EMBL" id="RKW71351.1"/>
    </source>
</evidence>
<evidence type="ECO:0000256" key="6">
    <source>
        <dbReference type="SAM" id="MobiDB-lite"/>
    </source>
</evidence>
<protein>
    <recommendedName>
        <fullName evidence="8">Cardiolipin synthase N-terminal domain-containing protein</fullName>
    </recommendedName>
</protein>
<comment type="caution">
    <text evidence="9">The sequence shown here is derived from an EMBL/GenBank/DDBJ whole genome shotgun (WGS) entry which is preliminary data.</text>
</comment>
<keyword evidence="3 7" id="KW-0812">Transmembrane</keyword>
<proteinExistence type="predicted"/>
<sequence>MRWLMVGVLAAVAVVLYALFHAIFAPASKVRSLPKGVWILAIILLPVIGAGLWFWLGAPRVERRASPLRPVQRGLGPDDDPEFLRRLETQRRQKEREARLSEREAELKRHERDVTGQTSGTSGIKPGSTGHKPGPTGEAAPKQASTDQNPATPDGKAHHPDADTAPGHEPEHGDREDLEDPSGGPSTDPRPGPTSPAND</sequence>
<feature type="compositionally biased region" description="Basic and acidic residues" evidence="6">
    <location>
        <begin position="155"/>
        <end position="175"/>
    </location>
</feature>
<keyword evidence="5 7" id="KW-0472">Membrane</keyword>
<evidence type="ECO:0000259" key="8">
    <source>
        <dbReference type="Pfam" id="PF13396"/>
    </source>
</evidence>
<dbReference type="InterPro" id="IPR027379">
    <property type="entry name" value="CLS_N"/>
</dbReference>
<dbReference type="AlphaFoldDB" id="A0A496PLD0"/>
<feature type="compositionally biased region" description="Basic and acidic residues" evidence="6">
    <location>
        <begin position="90"/>
        <end position="114"/>
    </location>
</feature>
<accession>A0A496PLD0</accession>
<keyword evidence="2" id="KW-1003">Cell membrane</keyword>
<evidence type="ECO:0000256" key="3">
    <source>
        <dbReference type="ARBA" id="ARBA00022692"/>
    </source>
</evidence>
<evidence type="ECO:0000256" key="5">
    <source>
        <dbReference type="ARBA" id="ARBA00023136"/>
    </source>
</evidence>
<organism evidence="9 10">
    <name type="scientific">Galactobacter caseinivorans</name>
    <dbReference type="NCBI Taxonomy" id="2676123"/>
    <lineage>
        <taxon>Bacteria</taxon>
        <taxon>Bacillati</taxon>
        <taxon>Actinomycetota</taxon>
        <taxon>Actinomycetes</taxon>
        <taxon>Micrococcales</taxon>
        <taxon>Micrococcaceae</taxon>
        <taxon>Galactobacter</taxon>
    </lineage>
</organism>
<evidence type="ECO:0000256" key="1">
    <source>
        <dbReference type="ARBA" id="ARBA00004651"/>
    </source>
</evidence>
<evidence type="ECO:0000256" key="4">
    <source>
        <dbReference type="ARBA" id="ARBA00022989"/>
    </source>
</evidence>
<comment type="subcellular location">
    <subcellularLocation>
        <location evidence="1">Cell membrane</location>
        <topology evidence="1">Multi-pass membrane protein</topology>
    </subcellularLocation>
</comment>
<dbReference type="Proteomes" id="UP000273119">
    <property type="component" value="Unassembled WGS sequence"/>
</dbReference>
<dbReference type="Pfam" id="PF13396">
    <property type="entry name" value="PLDc_N"/>
    <property type="match status" value="1"/>
</dbReference>
<evidence type="ECO:0000256" key="2">
    <source>
        <dbReference type="ARBA" id="ARBA00022475"/>
    </source>
</evidence>
<feature type="domain" description="Cardiolipin synthase N-terminal" evidence="8">
    <location>
        <begin position="14"/>
        <end position="57"/>
    </location>
</feature>
<keyword evidence="4 7" id="KW-1133">Transmembrane helix</keyword>
<feature type="compositionally biased region" description="Pro residues" evidence="6">
    <location>
        <begin position="188"/>
        <end position="199"/>
    </location>
</feature>
<keyword evidence="10" id="KW-1185">Reference proteome</keyword>
<evidence type="ECO:0000256" key="7">
    <source>
        <dbReference type="SAM" id="Phobius"/>
    </source>
</evidence>
<dbReference type="GO" id="GO:0005886">
    <property type="term" value="C:plasma membrane"/>
    <property type="evidence" value="ECO:0007669"/>
    <property type="project" value="UniProtKB-SubCell"/>
</dbReference>